<dbReference type="InterPro" id="IPR003856">
    <property type="entry name" value="LPS_length_determ_N"/>
</dbReference>
<feature type="domain" description="Polysaccharide chain length determinant N-terminal" evidence="17">
    <location>
        <begin position="17"/>
        <end position="114"/>
    </location>
</feature>
<comment type="similarity">
    <text evidence="2">Belongs to the CpsD/CapB family.</text>
</comment>
<evidence type="ECO:0000259" key="18">
    <source>
        <dbReference type="Pfam" id="PF13614"/>
    </source>
</evidence>
<dbReference type="Pfam" id="PF13807">
    <property type="entry name" value="GNVR"/>
    <property type="match status" value="1"/>
</dbReference>
<keyword evidence="13 16" id="KW-0472">Membrane</keyword>
<dbReference type="InterPro" id="IPR005702">
    <property type="entry name" value="Wzc-like_C"/>
</dbReference>
<keyword evidence="9" id="KW-0547">Nucleotide-binding</keyword>
<evidence type="ECO:0000256" key="4">
    <source>
        <dbReference type="ARBA" id="ARBA00011903"/>
    </source>
</evidence>
<dbReference type="InterPro" id="IPR025669">
    <property type="entry name" value="AAA_dom"/>
</dbReference>
<dbReference type="GO" id="GO:0005524">
    <property type="term" value="F:ATP binding"/>
    <property type="evidence" value="ECO:0007669"/>
    <property type="project" value="UniProtKB-KW"/>
</dbReference>
<evidence type="ECO:0000259" key="19">
    <source>
        <dbReference type="Pfam" id="PF13807"/>
    </source>
</evidence>
<evidence type="ECO:0000256" key="9">
    <source>
        <dbReference type="ARBA" id="ARBA00022741"/>
    </source>
</evidence>
<dbReference type="CDD" id="cd05387">
    <property type="entry name" value="BY-kinase"/>
    <property type="match status" value="1"/>
</dbReference>
<feature type="transmembrane region" description="Helical" evidence="16">
    <location>
        <begin position="33"/>
        <end position="52"/>
    </location>
</feature>
<evidence type="ECO:0000256" key="10">
    <source>
        <dbReference type="ARBA" id="ARBA00022777"/>
    </source>
</evidence>
<dbReference type="InterPro" id="IPR027417">
    <property type="entry name" value="P-loop_NTPase"/>
</dbReference>
<evidence type="ECO:0000256" key="13">
    <source>
        <dbReference type="ARBA" id="ARBA00023136"/>
    </source>
</evidence>
<keyword evidence="5" id="KW-1003">Cell membrane</keyword>
<feature type="domain" description="Tyrosine-protein kinase G-rich" evidence="19">
    <location>
        <begin position="447"/>
        <end position="522"/>
    </location>
</feature>
<dbReference type="EMBL" id="JADIMQ010000111">
    <property type="protein sequence ID" value="MBO8449138.1"/>
    <property type="molecule type" value="Genomic_DNA"/>
</dbReference>
<evidence type="ECO:0000256" key="14">
    <source>
        <dbReference type="ARBA" id="ARBA00023137"/>
    </source>
</evidence>
<dbReference type="GO" id="GO:0004715">
    <property type="term" value="F:non-membrane spanning protein tyrosine kinase activity"/>
    <property type="evidence" value="ECO:0007669"/>
    <property type="project" value="UniProtKB-EC"/>
</dbReference>
<sequence length="787" mass="87283">MDNNEQNVNAARPGEENSLNLLDIWNMVWDYKWWYVLSVAACLALALLYIYVTPKTYQRVAKVIINEESGSNVMSDLLTMAGGAGSGAGSYSSNANNEAEAFASPDLMEKVVRRLSLETSYTERQPLRKVELYRSSPVEMSLVDTLVSSYFSFRLVRTGEESFLLKDFVIGPDKVRGTEVEGVLSQPVQTPAGTIRIDPSINIGEWDNDIDVSWARPMSRAKIYSSNLVVTVTGKNSTVLSLSMTDRFIPRAERILNTLIDVYNEEWVTDKSRSARKTSQFISERIQVIEKELSGIETDLKEYKEKNNLTDIKAVGQAYLEELGKFQAKDFEVRNQLSIAGYIRDYLNDPKNALSLLPANSGLSDTGVETQISEYNKLFLQRETLISNSSENNPLIADLTLSLDAIRASVLRSVENMIGTLELQVAQIAGEEAKLLSSMSSSSGQEMELLSIERQQQVKQSLYLYLLQKREENDIASLMDVANTRLIVTPNGSMSAISPNTILIMLAALVLGAGIPFGIILLIHGVDNTIKTREDVASLPAPFLAEIPAMKTGRRHRKTADTERIVVQRDNRDMMNEAFRVLRTNFDFMMGRGTEGKPKVVLFSSFSPGSGKSFISINLAATLSLKGSSVVVLDLDLRKGTLGKRLKISNAGLSMYLSGNEDSVDKITVKITENLYAIPAGILPPNPAELLLSERFGKLIGQLREKYDYVFLDCPPIDIVADTAIIASAADLTVFILRSGLTDRRALPQVKEIIDSGVYPRMAIILNGTEHNMRRYGYGRYGYGHES</sequence>
<dbReference type="EC" id="2.7.10.2" evidence="4"/>
<protein>
    <recommendedName>
        <fullName evidence="4">non-specific protein-tyrosine kinase</fullName>
        <ecNumber evidence="4">2.7.10.2</ecNumber>
    </recommendedName>
</protein>
<reference evidence="20" key="1">
    <citation type="submission" date="2020-10" db="EMBL/GenBank/DDBJ databases">
        <authorList>
            <person name="Gilroy R."/>
        </authorList>
    </citation>
    <scope>NUCLEOTIDE SEQUENCE</scope>
    <source>
        <strain evidence="20">20514</strain>
    </source>
</reference>
<evidence type="ECO:0000256" key="15">
    <source>
        <dbReference type="ARBA" id="ARBA00051245"/>
    </source>
</evidence>
<dbReference type="PANTHER" id="PTHR32309:SF13">
    <property type="entry name" value="FERRIC ENTEROBACTIN TRANSPORT PROTEIN FEPE"/>
    <property type="match status" value="1"/>
</dbReference>
<comment type="similarity">
    <text evidence="3">Belongs to the etk/wzc family.</text>
</comment>
<keyword evidence="11" id="KW-0067">ATP-binding</keyword>
<feature type="transmembrane region" description="Helical" evidence="16">
    <location>
        <begin position="502"/>
        <end position="523"/>
    </location>
</feature>
<accession>A0A9D9ELG3</accession>
<keyword evidence="12 16" id="KW-1133">Transmembrane helix</keyword>
<dbReference type="InterPro" id="IPR050445">
    <property type="entry name" value="Bact_polysacc_biosynth/exp"/>
</dbReference>
<keyword evidence="14" id="KW-0829">Tyrosine-protein kinase</keyword>
<evidence type="ECO:0000256" key="5">
    <source>
        <dbReference type="ARBA" id="ARBA00022475"/>
    </source>
</evidence>
<name>A0A9D9ELG3_9BACT</name>
<dbReference type="NCBIfam" id="TIGR01007">
    <property type="entry name" value="eps_fam"/>
    <property type="match status" value="1"/>
</dbReference>
<organism evidence="20 21">
    <name type="scientific">Candidatus Cryptobacteroides merdigallinarum</name>
    <dbReference type="NCBI Taxonomy" id="2840770"/>
    <lineage>
        <taxon>Bacteria</taxon>
        <taxon>Pseudomonadati</taxon>
        <taxon>Bacteroidota</taxon>
        <taxon>Bacteroidia</taxon>
        <taxon>Bacteroidales</taxon>
        <taxon>Candidatus Cryptobacteroides</taxon>
    </lineage>
</organism>
<keyword evidence="8 16" id="KW-0812">Transmembrane</keyword>
<evidence type="ECO:0000256" key="1">
    <source>
        <dbReference type="ARBA" id="ARBA00004429"/>
    </source>
</evidence>
<evidence type="ECO:0000256" key="8">
    <source>
        <dbReference type="ARBA" id="ARBA00022692"/>
    </source>
</evidence>
<comment type="caution">
    <text evidence="20">The sequence shown here is derived from an EMBL/GenBank/DDBJ whole genome shotgun (WGS) entry which is preliminary data.</text>
</comment>
<evidence type="ECO:0000256" key="16">
    <source>
        <dbReference type="SAM" id="Phobius"/>
    </source>
</evidence>
<evidence type="ECO:0000313" key="20">
    <source>
        <dbReference type="EMBL" id="MBO8449138.1"/>
    </source>
</evidence>
<reference evidence="20" key="2">
    <citation type="journal article" date="2021" name="PeerJ">
        <title>Extensive microbial diversity within the chicken gut microbiome revealed by metagenomics and culture.</title>
        <authorList>
            <person name="Gilroy R."/>
            <person name="Ravi A."/>
            <person name="Getino M."/>
            <person name="Pursley I."/>
            <person name="Horton D.L."/>
            <person name="Alikhan N.F."/>
            <person name="Baker D."/>
            <person name="Gharbi K."/>
            <person name="Hall N."/>
            <person name="Watson M."/>
            <person name="Adriaenssens E.M."/>
            <person name="Foster-Nyarko E."/>
            <person name="Jarju S."/>
            <person name="Secka A."/>
            <person name="Antonio M."/>
            <person name="Oren A."/>
            <person name="Chaudhuri R.R."/>
            <person name="La Ragione R."/>
            <person name="Hildebrand F."/>
            <person name="Pallen M.J."/>
        </authorList>
    </citation>
    <scope>NUCLEOTIDE SEQUENCE</scope>
    <source>
        <strain evidence="20">20514</strain>
    </source>
</reference>
<proteinExistence type="inferred from homology"/>
<evidence type="ECO:0000256" key="3">
    <source>
        <dbReference type="ARBA" id="ARBA00008883"/>
    </source>
</evidence>
<keyword evidence="7 20" id="KW-0808">Transferase</keyword>
<dbReference type="AlphaFoldDB" id="A0A9D9ELG3"/>
<gene>
    <name evidence="20" type="ORF">IAC29_07705</name>
</gene>
<dbReference type="SUPFAM" id="SSF52540">
    <property type="entry name" value="P-loop containing nucleoside triphosphate hydrolases"/>
    <property type="match status" value="1"/>
</dbReference>
<dbReference type="PANTHER" id="PTHR32309">
    <property type="entry name" value="TYROSINE-PROTEIN KINASE"/>
    <property type="match status" value="1"/>
</dbReference>
<evidence type="ECO:0000313" key="21">
    <source>
        <dbReference type="Proteomes" id="UP000810252"/>
    </source>
</evidence>
<dbReference type="Pfam" id="PF13614">
    <property type="entry name" value="AAA_31"/>
    <property type="match status" value="1"/>
</dbReference>
<comment type="catalytic activity">
    <reaction evidence="15">
        <text>L-tyrosyl-[protein] + ATP = O-phospho-L-tyrosyl-[protein] + ADP + H(+)</text>
        <dbReference type="Rhea" id="RHEA:10596"/>
        <dbReference type="Rhea" id="RHEA-COMP:10136"/>
        <dbReference type="Rhea" id="RHEA-COMP:20101"/>
        <dbReference type="ChEBI" id="CHEBI:15378"/>
        <dbReference type="ChEBI" id="CHEBI:30616"/>
        <dbReference type="ChEBI" id="CHEBI:46858"/>
        <dbReference type="ChEBI" id="CHEBI:61978"/>
        <dbReference type="ChEBI" id="CHEBI:456216"/>
        <dbReference type="EC" id="2.7.10.2"/>
    </reaction>
</comment>
<evidence type="ECO:0000256" key="2">
    <source>
        <dbReference type="ARBA" id="ARBA00007316"/>
    </source>
</evidence>
<dbReference type="Pfam" id="PF02706">
    <property type="entry name" value="Wzz"/>
    <property type="match status" value="1"/>
</dbReference>
<evidence type="ECO:0000256" key="7">
    <source>
        <dbReference type="ARBA" id="ARBA00022679"/>
    </source>
</evidence>
<dbReference type="Gene3D" id="3.40.50.300">
    <property type="entry name" value="P-loop containing nucleotide triphosphate hydrolases"/>
    <property type="match status" value="1"/>
</dbReference>
<evidence type="ECO:0000259" key="17">
    <source>
        <dbReference type="Pfam" id="PF02706"/>
    </source>
</evidence>
<dbReference type="Proteomes" id="UP000810252">
    <property type="component" value="Unassembled WGS sequence"/>
</dbReference>
<evidence type="ECO:0000256" key="12">
    <source>
        <dbReference type="ARBA" id="ARBA00022989"/>
    </source>
</evidence>
<comment type="subcellular location">
    <subcellularLocation>
        <location evidence="1">Cell inner membrane</location>
        <topology evidence="1">Multi-pass membrane protein</topology>
    </subcellularLocation>
</comment>
<dbReference type="InterPro" id="IPR032807">
    <property type="entry name" value="GNVR"/>
</dbReference>
<feature type="domain" description="AAA" evidence="18">
    <location>
        <begin position="599"/>
        <end position="729"/>
    </location>
</feature>
<evidence type="ECO:0000256" key="6">
    <source>
        <dbReference type="ARBA" id="ARBA00022519"/>
    </source>
</evidence>
<dbReference type="GO" id="GO:0005886">
    <property type="term" value="C:plasma membrane"/>
    <property type="evidence" value="ECO:0007669"/>
    <property type="project" value="UniProtKB-SubCell"/>
</dbReference>
<keyword evidence="10" id="KW-0418">Kinase</keyword>
<evidence type="ECO:0000256" key="11">
    <source>
        <dbReference type="ARBA" id="ARBA00022840"/>
    </source>
</evidence>
<keyword evidence="6" id="KW-0997">Cell inner membrane</keyword>